<evidence type="ECO:0000256" key="1">
    <source>
        <dbReference type="ARBA" id="ARBA00004141"/>
    </source>
</evidence>
<accession>A0AA36GS09</accession>
<evidence type="ECO:0000256" key="5">
    <source>
        <dbReference type="SAM" id="Phobius"/>
    </source>
</evidence>
<keyword evidence="2 5" id="KW-0812">Transmembrane</keyword>
<dbReference type="Pfam" id="PF12698">
    <property type="entry name" value="ABC2_membrane_3"/>
    <property type="match status" value="1"/>
</dbReference>
<evidence type="ECO:0000256" key="4">
    <source>
        <dbReference type="ARBA" id="ARBA00023136"/>
    </source>
</evidence>
<evidence type="ECO:0000256" key="2">
    <source>
        <dbReference type="ARBA" id="ARBA00022692"/>
    </source>
</evidence>
<feature type="transmembrane region" description="Helical" evidence="5">
    <location>
        <begin position="164"/>
        <end position="187"/>
    </location>
</feature>
<feature type="domain" description="ABC-2 type transporter transmembrane" evidence="6">
    <location>
        <begin position="134"/>
        <end position="190"/>
    </location>
</feature>
<evidence type="ECO:0000259" key="6">
    <source>
        <dbReference type="Pfam" id="PF12698"/>
    </source>
</evidence>
<gene>
    <name evidence="7" type="ORF">CYNAS_LOCUS9066</name>
</gene>
<feature type="non-terminal residue" evidence="7">
    <location>
        <position position="1"/>
    </location>
</feature>
<reference evidence="7" key="1">
    <citation type="submission" date="2023-07" db="EMBL/GenBank/DDBJ databases">
        <authorList>
            <consortium name="CYATHOMIX"/>
        </authorList>
    </citation>
    <scope>NUCLEOTIDE SEQUENCE</scope>
    <source>
        <strain evidence="7">N/A</strain>
    </source>
</reference>
<protein>
    <recommendedName>
        <fullName evidence="6">ABC-2 type transporter transmembrane domain-containing protein</fullName>
    </recommendedName>
</protein>
<evidence type="ECO:0000256" key="3">
    <source>
        <dbReference type="ARBA" id="ARBA00022989"/>
    </source>
</evidence>
<feature type="transmembrane region" description="Helical" evidence="5">
    <location>
        <begin position="134"/>
        <end position="152"/>
    </location>
</feature>
<comment type="caution">
    <text evidence="7">The sequence shown here is derived from an EMBL/GenBank/DDBJ whole genome shotgun (WGS) entry which is preliminary data.</text>
</comment>
<keyword evidence="8" id="KW-1185">Reference proteome</keyword>
<dbReference type="AlphaFoldDB" id="A0AA36GS09"/>
<dbReference type="GO" id="GO:0016020">
    <property type="term" value="C:membrane"/>
    <property type="evidence" value="ECO:0007669"/>
    <property type="project" value="UniProtKB-SubCell"/>
</dbReference>
<dbReference type="InterPro" id="IPR013525">
    <property type="entry name" value="ABC2_TM"/>
</dbReference>
<organism evidence="7 8">
    <name type="scientific">Cylicocyclus nassatus</name>
    <name type="common">Nematode worm</name>
    <dbReference type="NCBI Taxonomy" id="53992"/>
    <lineage>
        <taxon>Eukaryota</taxon>
        <taxon>Metazoa</taxon>
        <taxon>Ecdysozoa</taxon>
        <taxon>Nematoda</taxon>
        <taxon>Chromadorea</taxon>
        <taxon>Rhabditida</taxon>
        <taxon>Rhabditina</taxon>
        <taxon>Rhabditomorpha</taxon>
        <taxon>Strongyloidea</taxon>
        <taxon>Strongylidae</taxon>
        <taxon>Cylicocyclus</taxon>
    </lineage>
</organism>
<keyword evidence="3 5" id="KW-1133">Transmembrane helix</keyword>
<evidence type="ECO:0000313" key="7">
    <source>
        <dbReference type="EMBL" id="CAJ0597083.1"/>
    </source>
</evidence>
<keyword evidence="4 5" id="KW-0472">Membrane</keyword>
<dbReference type="GO" id="GO:0140359">
    <property type="term" value="F:ABC-type transporter activity"/>
    <property type="evidence" value="ECO:0007669"/>
    <property type="project" value="InterPro"/>
</dbReference>
<dbReference type="Proteomes" id="UP001176961">
    <property type="component" value="Unassembled WGS sequence"/>
</dbReference>
<name>A0AA36GS09_CYLNA</name>
<evidence type="ECO:0000313" key="8">
    <source>
        <dbReference type="Proteomes" id="UP001176961"/>
    </source>
</evidence>
<proteinExistence type="predicted"/>
<sequence length="191" mass="22218">MPLRTLKRGRFLIFDPSNNTAEQDFLEKSIKEKYPLLQVTKHISDDWLHLWPKEYPWTVAGVLLRSKKDIDRGLREHLWLLAPYVINKEEILFPLISELEFGLGKIKFDVSKTMVSQSLLTKVHSGHSGLVRTLLYWFALILLNTSFVTSLIEERKCGFRHQQMLAGLSPLIFWAASLFWDVFLITLMSSI</sequence>
<dbReference type="EMBL" id="CATQJL010000223">
    <property type="protein sequence ID" value="CAJ0597083.1"/>
    <property type="molecule type" value="Genomic_DNA"/>
</dbReference>
<comment type="subcellular location">
    <subcellularLocation>
        <location evidence="1">Membrane</location>
        <topology evidence="1">Multi-pass membrane protein</topology>
    </subcellularLocation>
</comment>